<dbReference type="EMBL" id="JAEKFT010000025">
    <property type="protein sequence ID" value="MBT0963143.1"/>
    <property type="molecule type" value="Genomic_DNA"/>
</dbReference>
<name>A0A944H986_DENI1</name>
<organism evidence="3 4">
    <name type="scientific">Denitromonas iodatirespirans</name>
    <dbReference type="NCBI Taxonomy" id="2795389"/>
    <lineage>
        <taxon>Bacteria</taxon>
        <taxon>Pseudomonadati</taxon>
        <taxon>Pseudomonadota</taxon>
        <taxon>Betaproteobacteria</taxon>
        <taxon>Rhodocyclales</taxon>
        <taxon>Zoogloeaceae</taxon>
        <taxon>Denitromonas</taxon>
    </lineage>
</organism>
<keyword evidence="4" id="KW-1185">Reference proteome</keyword>
<dbReference type="InterPro" id="IPR020904">
    <property type="entry name" value="Sc_DH/Rdtase_CS"/>
</dbReference>
<comment type="similarity">
    <text evidence="1">Belongs to the short-chain dehydrogenases/reductases (SDR) family.</text>
</comment>
<dbReference type="Gene3D" id="3.40.50.720">
    <property type="entry name" value="NAD(P)-binding Rossmann-like Domain"/>
    <property type="match status" value="1"/>
</dbReference>
<dbReference type="EC" id="1.5.1.33" evidence="3"/>
<dbReference type="PRINTS" id="PR00080">
    <property type="entry name" value="SDRFAMILY"/>
</dbReference>
<dbReference type="Proteomes" id="UP000694660">
    <property type="component" value="Unassembled WGS sequence"/>
</dbReference>
<dbReference type="GO" id="GO:0047040">
    <property type="term" value="F:pteridine reductase activity"/>
    <property type="evidence" value="ECO:0007669"/>
    <property type="project" value="UniProtKB-EC"/>
</dbReference>
<evidence type="ECO:0000313" key="3">
    <source>
        <dbReference type="EMBL" id="MBT0963143.1"/>
    </source>
</evidence>
<dbReference type="InterPro" id="IPR036291">
    <property type="entry name" value="NAD(P)-bd_dom_sf"/>
</dbReference>
<sequence>MGYCALLSYLPVGSAAVPVSENSPVVLVTGAARRVGAQIARALHARGARVAVHYRQSADAARALVETLNAQRPASAAVFEADLADTAGLPGLVERVVGHFGRLDGLVNNASSFFPTPVGRIDEAAWDDLVGSNLKAPLFLMQAAAPALQAAGGAIVNIVDVHAERPLAGYPVYCAAKAGLLGLTRAMAIELAPAVRVNGVAPGAVLWPEDGQFDPARRADVVGHTLLKREGSPADIAGAVCFLLFDGAYVTGQILAVDGGRSAHL</sequence>
<dbReference type="FunFam" id="3.40.50.720:FF:000084">
    <property type="entry name" value="Short-chain dehydrogenase reductase"/>
    <property type="match status" value="1"/>
</dbReference>
<keyword evidence="2 3" id="KW-0560">Oxidoreductase</keyword>
<reference evidence="4" key="1">
    <citation type="journal article" date="2022" name="ISME J.">
        <title>Genetic and phylogenetic analysis of dissimilatory iodate-reducing bacteria identifies potential niches across the world's oceans.</title>
        <authorList>
            <person name="Reyes-Umana V."/>
            <person name="Henning Z."/>
            <person name="Lee K."/>
            <person name="Barnum T.P."/>
            <person name="Coates J.D."/>
        </authorList>
    </citation>
    <scope>NUCLEOTIDE SEQUENCE [LARGE SCALE GENOMIC DNA]</scope>
    <source>
        <strain evidence="4">IR12</strain>
    </source>
</reference>
<evidence type="ECO:0000256" key="2">
    <source>
        <dbReference type="ARBA" id="ARBA00023002"/>
    </source>
</evidence>
<dbReference type="PROSITE" id="PS00061">
    <property type="entry name" value="ADH_SHORT"/>
    <property type="match status" value="1"/>
</dbReference>
<evidence type="ECO:0000313" key="4">
    <source>
        <dbReference type="Proteomes" id="UP000694660"/>
    </source>
</evidence>
<dbReference type="AlphaFoldDB" id="A0A944H986"/>
<protein>
    <submittedName>
        <fullName evidence="3">Pteridine reductase</fullName>
        <ecNumber evidence="3">1.5.1.33</ecNumber>
    </submittedName>
</protein>
<proteinExistence type="inferred from homology"/>
<comment type="caution">
    <text evidence="3">The sequence shown here is derived from an EMBL/GenBank/DDBJ whole genome shotgun (WGS) entry which is preliminary data.</text>
</comment>
<accession>A0A944H986</accession>
<dbReference type="PANTHER" id="PTHR43639">
    <property type="entry name" value="OXIDOREDUCTASE, SHORT-CHAIN DEHYDROGENASE/REDUCTASE FAMILY (AFU_ORTHOLOGUE AFUA_5G02870)"/>
    <property type="match status" value="1"/>
</dbReference>
<dbReference type="SUPFAM" id="SSF51735">
    <property type="entry name" value="NAD(P)-binding Rossmann-fold domains"/>
    <property type="match status" value="1"/>
</dbReference>
<dbReference type="InterPro" id="IPR002347">
    <property type="entry name" value="SDR_fam"/>
</dbReference>
<dbReference type="PRINTS" id="PR00081">
    <property type="entry name" value="GDHRDH"/>
</dbReference>
<gene>
    <name evidence="3" type="ORF">I8J34_18330</name>
</gene>
<evidence type="ECO:0000256" key="1">
    <source>
        <dbReference type="ARBA" id="ARBA00006484"/>
    </source>
</evidence>
<dbReference type="Pfam" id="PF13561">
    <property type="entry name" value="adh_short_C2"/>
    <property type="match status" value="1"/>
</dbReference>
<dbReference type="PANTHER" id="PTHR43639:SF1">
    <property type="entry name" value="SHORT-CHAIN DEHYDROGENASE_REDUCTASE FAMILY PROTEIN"/>
    <property type="match status" value="1"/>
</dbReference>
<dbReference type="NCBIfam" id="NF006598">
    <property type="entry name" value="PRK09135.1"/>
    <property type="match status" value="1"/>
</dbReference>